<proteinExistence type="predicted"/>
<protein>
    <recommendedName>
        <fullName evidence="4">DNA gyrase subunit B</fullName>
    </recommendedName>
</protein>
<organism evidence="2 3">
    <name type="scientific">Erwinia piriflorinigrans CFBP 5888</name>
    <dbReference type="NCBI Taxonomy" id="1161919"/>
    <lineage>
        <taxon>Bacteria</taxon>
        <taxon>Pseudomonadati</taxon>
        <taxon>Pseudomonadota</taxon>
        <taxon>Gammaproteobacteria</taxon>
        <taxon>Enterobacterales</taxon>
        <taxon>Erwiniaceae</taxon>
        <taxon>Erwinia</taxon>
    </lineage>
</organism>
<feature type="transmembrane region" description="Helical" evidence="1">
    <location>
        <begin position="29"/>
        <end position="45"/>
    </location>
</feature>
<dbReference type="EMBL" id="CAHS01000014">
    <property type="protein sequence ID" value="CCG86902.1"/>
    <property type="molecule type" value="Genomic_DNA"/>
</dbReference>
<accession>V5Z7I2</accession>
<keyword evidence="1" id="KW-1133">Transmembrane helix</keyword>
<keyword evidence="3" id="KW-1185">Reference proteome</keyword>
<feature type="transmembrane region" description="Helical" evidence="1">
    <location>
        <begin position="161"/>
        <end position="177"/>
    </location>
</feature>
<gene>
    <name evidence="2" type="ORF">EPIR_1537</name>
</gene>
<dbReference type="AlphaFoldDB" id="V5Z7I2"/>
<evidence type="ECO:0000256" key="1">
    <source>
        <dbReference type="SAM" id="Phobius"/>
    </source>
</evidence>
<evidence type="ECO:0000313" key="2">
    <source>
        <dbReference type="EMBL" id="CCG86902.1"/>
    </source>
</evidence>
<reference evidence="2 3" key="1">
    <citation type="journal article" date="2013" name="Syst. Appl. Microbiol.">
        <title>Phylogenetic position and virulence apparatus of the pear flower necrosis pathogen Erwinia piriflorinigrans CFBP 5888T as assessed by comparative genomics.</title>
        <authorList>
            <person name="Smits T.H."/>
            <person name="Rezzonico F."/>
            <person name="Lopez M.M."/>
            <person name="Blom J."/>
            <person name="Goesmann A."/>
            <person name="Frey J.E."/>
            <person name="Duffy B."/>
        </authorList>
    </citation>
    <scope>NUCLEOTIDE SEQUENCE [LARGE SCALE GENOMIC DNA]</scope>
    <source>
        <strain evidence="3">CFBP5888</strain>
    </source>
</reference>
<dbReference type="Proteomes" id="UP000018217">
    <property type="component" value="Unassembled WGS sequence"/>
</dbReference>
<sequence length="185" mass="20954">MNAVLKGANGLLLLWPVLVWYALSHPTARWMLVLLALPFILRWLGLRQQGGAFAAAGKWLALGGAGLCAASILLRNHHLLLWYPLAVNAILLLLFAASLFSPMPVIERLARLHEAELPPRAIVYTRRVTQLWCLFFIFNGAMALITCLLNSLFWWTLWNGFISYLLIGLLMMCEWLARQRMRASL</sequence>
<feature type="transmembrane region" description="Helical" evidence="1">
    <location>
        <begin position="7"/>
        <end position="23"/>
    </location>
</feature>
<evidence type="ECO:0008006" key="4">
    <source>
        <dbReference type="Google" id="ProtNLM"/>
    </source>
</evidence>
<dbReference type="RefSeq" id="WP_023654703.1">
    <property type="nucleotide sequence ID" value="NZ_CAHS01000014.1"/>
</dbReference>
<comment type="caution">
    <text evidence="2">The sequence shown here is derived from an EMBL/GenBank/DDBJ whole genome shotgun (WGS) entry which is preliminary data.</text>
</comment>
<dbReference type="STRING" id="1161919.EPIR_1537"/>
<feature type="transmembrane region" description="Helical" evidence="1">
    <location>
        <begin position="52"/>
        <end position="74"/>
    </location>
</feature>
<evidence type="ECO:0000313" key="3">
    <source>
        <dbReference type="Proteomes" id="UP000018217"/>
    </source>
</evidence>
<feature type="transmembrane region" description="Helical" evidence="1">
    <location>
        <begin position="80"/>
        <end position="101"/>
    </location>
</feature>
<keyword evidence="1" id="KW-0812">Transmembrane</keyword>
<feature type="transmembrane region" description="Helical" evidence="1">
    <location>
        <begin position="131"/>
        <end position="155"/>
    </location>
</feature>
<name>V5Z7I2_9GAMM</name>
<keyword evidence="1" id="KW-0472">Membrane</keyword>